<keyword evidence="7" id="KW-0238">DNA-binding</keyword>
<reference evidence="10" key="1">
    <citation type="submission" date="2024-02" db="EMBL/GenBank/DDBJ databases">
        <authorList>
            <consortium name="ELIXIR-Norway"/>
            <consortium name="Elixir Norway"/>
        </authorList>
    </citation>
    <scope>NUCLEOTIDE SEQUENCE</scope>
</reference>
<keyword evidence="8" id="KW-0539">Nucleus</keyword>
<keyword evidence="6" id="KW-0779">Telomere</keyword>
<dbReference type="PANTHER" id="PTHR14865:SF2">
    <property type="entry name" value="CST COMPLEX SUBUNIT CTC1"/>
    <property type="match status" value="1"/>
</dbReference>
<evidence type="ECO:0000256" key="7">
    <source>
        <dbReference type="ARBA" id="ARBA00023125"/>
    </source>
</evidence>
<comment type="subcellular location">
    <subcellularLocation>
        <location evidence="2">Chromosome</location>
        <location evidence="2">Telomere</location>
    </subcellularLocation>
    <subcellularLocation>
        <location evidence="1">Nucleus</location>
    </subcellularLocation>
</comment>
<keyword evidence="5" id="KW-0158">Chromosome</keyword>
<dbReference type="PANTHER" id="PTHR14865">
    <property type="entry name" value="CST COMPLEX SUBUNIT CTC1"/>
    <property type="match status" value="1"/>
</dbReference>
<name>A0ABP0UF82_9BRYO</name>
<organism evidence="10 11">
    <name type="scientific">Sphagnum troendelagicum</name>
    <dbReference type="NCBI Taxonomy" id="128251"/>
    <lineage>
        <taxon>Eukaryota</taxon>
        <taxon>Viridiplantae</taxon>
        <taxon>Streptophyta</taxon>
        <taxon>Embryophyta</taxon>
        <taxon>Bryophyta</taxon>
        <taxon>Sphagnophytina</taxon>
        <taxon>Sphagnopsida</taxon>
        <taxon>Sphagnales</taxon>
        <taxon>Sphagnaceae</taxon>
        <taxon>Sphagnum</taxon>
    </lineage>
</organism>
<feature type="compositionally biased region" description="Polar residues" evidence="9">
    <location>
        <begin position="325"/>
        <end position="339"/>
    </location>
</feature>
<dbReference type="EMBL" id="OZ019895">
    <property type="protein sequence ID" value="CAK9220058.1"/>
    <property type="molecule type" value="Genomic_DNA"/>
</dbReference>
<evidence type="ECO:0000256" key="8">
    <source>
        <dbReference type="ARBA" id="ARBA00023242"/>
    </source>
</evidence>
<evidence type="ECO:0000256" key="5">
    <source>
        <dbReference type="ARBA" id="ARBA00022454"/>
    </source>
</evidence>
<protein>
    <recommendedName>
        <fullName evidence="4">CST complex subunit CTC1</fullName>
    </recommendedName>
</protein>
<evidence type="ECO:0000256" key="1">
    <source>
        <dbReference type="ARBA" id="ARBA00004123"/>
    </source>
</evidence>
<dbReference type="Proteomes" id="UP001497512">
    <property type="component" value="Chromosome 3"/>
</dbReference>
<accession>A0ABP0UF82</accession>
<evidence type="ECO:0000313" key="10">
    <source>
        <dbReference type="EMBL" id="CAK9220058.1"/>
    </source>
</evidence>
<feature type="region of interest" description="Disordered" evidence="9">
    <location>
        <begin position="309"/>
        <end position="339"/>
    </location>
</feature>
<evidence type="ECO:0000256" key="6">
    <source>
        <dbReference type="ARBA" id="ARBA00022895"/>
    </source>
</evidence>
<evidence type="ECO:0000313" key="11">
    <source>
        <dbReference type="Proteomes" id="UP001497512"/>
    </source>
</evidence>
<comment type="similarity">
    <text evidence="3">Belongs to the CTC1 family.</text>
</comment>
<evidence type="ECO:0000256" key="2">
    <source>
        <dbReference type="ARBA" id="ARBA00004574"/>
    </source>
</evidence>
<proteinExistence type="inferred from homology"/>
<keyword evidence="11" id="KW-1185">Reference proteome</keyword>
<sequence>MYELRMCPRSFFGTIVFAAWEKIFHVDYQQRFPPFSNFCDHIESLWHDPRSIVWQAGKKHCDCFDTHSEWNPSLGLQTGENSAHYVRRIISSAELGLVLIGSLRDSGKLQLVDATGALDVMIPDLQCFANLSSTYQIASFNLVVEGKWRTSTHSAEANGGRLPNSPVACSTLLKGLVFKMEPSNLLSYYVHFQIQHASCLKNLVWPSRETCTSNPSWLRKFNQIESHEYSWKGRQFELLMVTHKHPVRLKPGVEAGEGNQWTLYAEAILLPFCLRIVGERSALNECSYLPMANIQMDLRNSRMTNLNKRPDAKYQEGGFEGSNADLDNSATGNRVVTGP</sequence>
<evidence type="ECO:0000256" key="3">
    <source>
        <dbReference type="ARBA" id="ARBA00006332"/>
    </source>
</evidence>
<evidence type="ECO:0000256" key="9">
    <source>
        <dbReference type="SAM" id="MobiDB-lite"/>
    </source>
</evidence>
<gene>
    <name evidence="10" type="ORF">CSSPTR1EN2_LOCUS15127</name>
</gene>
<evidence type="ECO:0000256" key="4">
    <source>
        <dbReference type="ARBA" id="ARBA00016175"/>
    </source>
</evidence>
<dbReference type="InterPro" id="IPR042617">
    <property type="entry name" value="CTC1-like"/>
</dbReference>